<evidence type="ECO:0000313" key="2">
    <source>
        <dbReference type="Proteomes" id="UP001055111"/>
    </source>
</evidence>
<reference evidence="1" key="1">
    <citation type="submission" date="2022-09" db="EMBL/GenBank/DDBJ databases">
        <title>Isolation and characterization of 3-chlorobenzoate degrading bacteria from soils in Shizuoka.</title>
        <authorList>
            <person name="Ifat A."/>
            <person name="Ogawa N."/>
            <person name="Kimbara K."/>
            <person name="Moriuchi R."/>
            <person name="Dohra H."/>
            <person name="Shintani M."/>
        </authorList>
    </citation>
    <scope>NUCLEOTIDE SEQUENCE</scope>
    <source>
        <strain evidence="1">19CS4-2</strain>
    </source>
</reference>
<dbReference type="AlphaFoldDB" id="A0AA37MS52"/>
<accession>A0AA37MS52</accession>
<evidence type="ECO:0000313" key="1">
    <source>
        <dbReference type="EMBL" id="GJH25319.1"/>
    </source>
</evidence>
<proteinExistence type="predicted"/>
<gene>
    <name evidence="1" type="ORF">CBA19CS42_12405</name>
</gene>
<sequence length="146" mass="16079">MGSALVWAAIPHNSDGVVFQVRVIRGLQRFHVSRQTLEESFDLAPHASDAGQLELFYQHKTLILRQAMRKRPIAGADTAALQTADFGTVVEAGRDATAHMLETLGSLAPKRRAAVQQLEARATYRTRDLLQPQGQEFATRPASDES</sequence>
<name>A0AA37MS52_9BURK</name>
<protein>
    <submittedName>
        <fullName evidence="1">Uncharacterized protein</fullName>
    </submittedName>
</protein>
<dbReference type="Proteomes" id="UP001055111">
    <property type="component" value="Unassembled WGS sequence"/>
</dbReference>
<dbReference type="EMBL" id="BPUS01000003">
    <property type="protein sequence ID" value="GJH25319.1"/>
    <property type="molecule type" value="Genomic_DNA"/>
</dbReference>
<comment type="caution">
    <text evidence="1">The sequence shown here is derived from an EMBL/GenBank/DDBJ whole genome shotgun (WGS) entry which is preliminary data.</text>
</comment>
<organism evidence="1 2">
    <name type="scientific">Caballeronia novacaledonica</name>
    <dbReference type="NCBI Taxonomy" id="1544861"/>
    <lineage>
        <taxon>Bacteria</taxon>
        <taxon>Pseudomonadati</taxon>
        <taxon>Pseudomonadota</taxon>
        <taxon>Betaproteobacteria</taxon>
        <taxon>Burkholderiales</taxon>
        <taxon>Burkholderiaceae</taxon>
        <taxon>Caballeronia</taxon>
    </lineage>
</organism>
<dbReference type="RefSeq" id="WP_404978771.1">
    <property type="nucleotide sequence ID" value="NZ_BPUS01000003.1"/>
</dbReference>